<organism evidence="3 4">
    <name type="scientific">Hypholoma sublateritium (strain FD-334 SS-4)</name>
    <dbReference type="NCBI Taxonomy" id="945553"/>
    <lineage>
        <taxon>Eukaryota</taxon>
        <taxon>Fungi</taxon>
        <taxon>Dikarya</taxon>
        <taxon>Basidiomycota</taxon>
        <taxon>Agaricomycotina</taxon>
        <taxon>Agaricomycetes</taxon>
        <taxon>Agaricomycetidae</taxon>
        <taxon>Agaricales</taxon>
        <taxon>Agaricineae</taxon>
        <taxon>Strophariaceae</taxon>
        <taxon>Hypholoma</taxon>
    </lineage>
</organism>
<sequence length="306" mass="33802">MSAPPLSEPLVVHIAHDLVAFKMYSLATFVMVYYDIIITFGDEVERIWKRKFTWFTLLWFLNRYVPPAGFAIITLAFHDPAWTSNEKFCDAIAFFPGILGAITSTVIDIIFVLRLYATFSANKAVLYFMVPFLGAKEAVVIWAVSSGQRQRLPAGLVGCVLVAGSDTGSLRFTSWWIAQLAFDSTVFVLTVYRALKMSRESRGGVRSLIDLILRDGVIYFAVIFVADLVNVLTFLLAPPDLQAVNASLTIAIGPLMVSRLILNLRGADDARKTRVRVSGIGSNHNVQRGMLAVGPSPYSAQTRLSV</sequence>
<dbReference type="AlphaFoldDB" id="A0A0D2NJV3"/>
<feature type="domain" description="DUF6533" evidence="2">
    <location>
        <begin position="25"/>
        <end position="67"/>
    </location>
</feature>
<feature type="transmembrane region" description="Helical" evidence="1">
    <location>
        <begin position="20"/>
        <end position="40"/>
    </location>
</feature>
<dbReference type="OMA" id="CTSEGAN"/>
<dbReference type="Proteomes" id="UP000054270">
    <property type="component" value="Unassembled WGS sequence"/>
</dbReference>
<reference evidence="4" key="1">
    <citation type="submission" date="2014-04" db="EMBL/GenBank/DDBJ databases">
        <title>Evolutionary Origins and Diversification of the Mycorrhizal Mutualists.</title>
        <authorList>
            <consortium name="DOE Joint Genome Institute"/>
            <consortium name="Mycorrhizal Genomics Consortium"/>
            <person name="Kohler A."/>
            <person name="Kuo A."/>
            <person name="Nagy L.G."/>
            <person name="Floudas D."/>
            <person name="Copeland A."/>
            <person name="Barry K.W."/>
            <person name="Cichocki N."/>
            <person name="Veneault-Fourrey C."/>
            <person name="LaButti K."/>
            <person name="Lindquist E.A."/>
            <person name="Lipzen A."/>
            <person name="Lundell T."/>
            <person name="Morin E."/>
            <person name="Murat C."/>
            <person name="Riley R."/>
            <person name="Ohm R."/>
            <person name="Sun H."/>
            <person name="Tunlid A."/>
            <person name="Henrissat B."/>
            <person name="Grigoriev I.V."/>
            <person name="Hibbett D.S."/>
            <person name="Martin F."/>
        </authorList>
    </citation>
    <scope>NUCLEOTIDE SEQUENCE [LARGE SCALE GENOMIC DNA]</scope>
    <source>
        <strain evidence="4">FD-334 SS-4</strain>
    </source>
</reference>
<dbReference type="OrthoDB" id="3242376at2759"/>
<evidence type="ECO:0000313" key="4">
    <source>
        <dbReference type="Proteomes" id="UP000054270"/>
    </source>
</evidence>
<feature type="transmembrane region" description="Helical" evidence="1">
    <location>
        <begin position="216"/>
        <end position="237"/>
    </location>
</feature>
<evidence type="ECO:0000259" key="2">
    <source>
        <dbReference type="Pfam" id="PF20151"/>
    </source>
</evidence>
<accession>A0A0D2NJV3</accession>
<dbReference type="InterPro" id="IPR045340">
    <property type="entry name" value="DUF6533"/>
</dbReference>
<feature type="transmembrane region" description="Helical" evidence="1">
    <location>
        <begin position="243"/>
        <end position="262"/>
    </location>
</feature>
<dbReference type="EMBL" id="KN817581">
    <property type="protein sequence ID" value="KJA19154.1"/>
    <property type="molecule type" value="Genomic_DNA"/>
</dbReference>
<keyword evidence="1" id="KW-0472">Membrane</keyword>
<feature type="transmembrane region" description="Helical" evidence="1">
    <location>
        <begin position="125"/>
        <end position="144"/>
    </location>
</feature>
<keyword evidence="1" id="KW-0812">Transmembrane</keyword>
<keyword evidence="4" id="KW-1185">Reference proteome</keyword>
<evidence type="ECO:0000313" key="3">
    <source>
        <dbReference type="EMBL" id="KJA19154.1"/>
    </source>
</evidence>
<dbReference type="Pfam" id="PF20151">
    <property type="entry name" value="DUF6533"/>
    <property type="match status" value="1"/>
</dbReference>
<evidence type="ECO:0000256" key="1">
    <source>
        <dbReference type="SAM" id="Phobius"/>
    </source>
</evidence>
<dbReference type="STRING" id="945553.A0A0D2NJV3"/>
<proteinExistence type="predicted"/>
<name>A0A0D2NJV3_HYPSF</name>
<feature type="transmembrane region" description="Helical" evidence="1">
    <location>
        <begin position="92"/>
        <end position="113"/>
    </location>
</feature>
<keyword evidence="1" id="KW-1133">Transmembrane helix</keyword>
<feature type="transmembrane region" description="Helical" evidence="1">
    <location>
        <begin position="175"/>
        <end position="195"/>
    </location>
</feature>
<protein>
    <recommendedName>
        <fullName evidence="2">DUF6533 domain-containing protein</fullName>
    </recommendedName>
</protein>
<feature type="transmembrane region" description="Helical" evidence="1">
    <location>
        <begin position="52"/>
        <end position="77"/>
    </location>
</feature>
<gene>
    <name evidence="3" type="ORF">HYPSUDRAFT_204885</name>
</gene>